<dbReference type="EMBL" id="BSNS01000002">
    <property type="protein sequence ID" value="GLQ53089.1"/>
    <property type="molecule type" value="Genomic_DNA"/>
</dbReference>
<dbReference type="PRINTS" id="PR00039">
    <property type="entry name" value="HTHLYSR"/>
</dbReference>
<dbReference type="Gene3D" id="3.40.190.290">
    <property type="match status" value="1"/>
</dbReference>
<reference evidence="7" key="1">
    <citation type="journal article" date="2019" name="Int. J. Syst. Evol. Microbiol.">
        <title>The Global Catalogue of Microorganisms (GCM) 10K type strain sequencing project: providing services to taxonomists for standard genome sequencing and annotation.</title>
        <authorList>
            <consortium name="The Broad Institute Genomics Platform"/>
            <consortium name="The Broad Institute Genome Sequencing Center for Infectious Disease"/>
            <person name="Wu L."/>
            <person name="Ma J."/>
        </authorList>
    </citation>
    <scope>NUCLEOTIDE SEQUENCE [LARGE SCALE GENOMIC DNA]</scope>
    <source>
        <strain evidence="7">NBRC 112416</strain>
    </source>
</reference>
<proteinExistence type="inferred from homology"/>
<dbReference type="Pfam" id="PF03466">
    <property type="entry name" value="LysR_substrate"/>
    <property type="match status" value="1"/>
</dbReference>
<keyword evidence="2" id="KW-0805">Transcription regulation</keyword>
<dbReference type="InterPro" id="IPR036390">
    <property type="entry name" value="WH_DNA-bd_sf"/>
</dbReference>
<dbReference type="Pfam" id="PF00126">
    <property type="entry name" value="HTH_1"/>
    <property type="match status" value="1"/>
</dbReference>
<evidence type="ECO:0000256" key="2">
    <source>
        <dbReference type="ARBA" id="ARBA00023015"/>
    </source>
</evidence>
<sequence>MIDWNDLRYFLAVARDGSTSGAARALGVNQSTVSRRIAALEEELGLSLFEKSRYGYRLIESGNELKERAIATEAAVAAFCRAAALHDEALQGVLRVTTAEGIAYGLLSPLLDEFHQLYPRMRVDLMLEDRFADLHQGQADVAVRAGRPSDSSLICRKLTDAGWAGYASRSYVARKGLPQALPDLNGHRLIAFDGAMARIEAARWLHNVAPEAEIVGRSNTILGHLMAIKSGFGIGMLPVHIGDPEPDLARVIDPLPELMNEFWLLTHPDLKETPKVRAFFDFMSANIKRYHDLLHGRTRVTGA</sequence>
<evidence type="ECO:0000256" key="4">
    <source>
        <dbReference type="ARBA" id="ARBA00023163"/>
    </source>
</evidence>
<accession>A0ABQ5VZP9</accession>
<protein>
    <submittedName>
        <fullName evidence="6">LysR family transcriptional regulator</fullName>
    </submittedName>
</protein>
<dbReference type="RefSeq" id="WP_284338548.1">
    <property type="nucleotide sequence ID" value="NZ_BSNS01000002.1"/>
</dbReference>
<keyword evidence="7" id="KW-1185">Reference proteome</keyword>
<dbReference type="InterPro" id="IPR000847">
    <property type="entry name" value="LysR_HTH_N"/>
</dbReference>
<dbReference type="InterPro" id="IPR005119">
    <property type="entry name" value="LysR_subst-bd"/>
</dbReference>
<feature type="domain" description="HTH lysR-type" evidence="5">
    <location>
        <begin position="2"/>
        <end position="59"/>
    </location>
</feature>
<dbReference type="PROSITE" id="PS50931">
    <property type="entry name" value="HTH_LYSR"/>
    <property type="match status" value="1"/>
</dbReference>
<keyword evidence="4" id="KW-0804">Transcription</keyword>
<evidence type="ECO:0000313" key="7">
    <source>
        <dbReference type="Proteomes" id="UP001156691"/>
    </source>
</evidence>
<evidence type="ECO:0000256" key="3">
    <source>
        <dbReference type="ARBA" id="ARBA00023125"/>
    </source>
</evidence>
<dbReference type="CDD" id="cd08422">
    <property type="entry name" value="PBP2_CrgA_like"/>
    <property type="match status" value="1"/>
</dbReference>
<keyword evidence="3" id="KW-0238">DNA-binding</keyword>
<evidence type="ECO:0000259" key="5">
    <source>
        <dbReference type="PROSITE" id="PS50931"/>
    </source>
</evidence>
<organism evidence="6 7">
    <name type="scientific">Devosia nitrariae</name>
    <dbReference type="NCBI Taxonomy" id="2071872"/>
    <lineage>
        <taxon>Bacteria</taxon>
        <taxon>Pseudomonadati</taxon>
        <taxon>Pseudomonadota</taxon>
        <taxon>Alphaproteobacteria</taxon>
        <taxon>Hyphomicrobiales</taxon>
        <taxon>Devosiaceae</taxon>
        <taxon>Devosia</taxon>
    </lineage>
</organism>
<dbReference type="PANTHER" id="PTHR30537:SF3">
    <property type="entry name" value="TRANSCRIPTIONAL REGULATORY PROTEIN"/>
    <property type="match status" value="1"/>
</dbReference>
<dbReference type="SUPFAM" id="SSF53850">
    <property type="entry name" value="Periplasmic binding protein-like II"/>
    <property type="match status" value="1"/>
</dbReference>
<dbReference type="SUPFAM" id="SSF46785">
    <property type="entry name" value="Winged helix' DNA-binding domain"/>
    <property type="match status" value="1"/>
</dbReference>
<name>A0ABQ5VZP9_9HYPH</name>
<comment type="caution">
    <text evidence="6">The sequence shown here is derived from an EMBL/GenBank/DDBJ whole genome shotgun (WGS) entry which is preliminary data.</text>
</comment>
<comment type="similarity">
    <text evidence="1">Belongs to the LysR transcriptional regulatory family.</text>
</comment>
<dbReference type="InterPro" id="IPR058163">
    <property type="entry name" value="LysR-type_TF_proteobact-type"/>
</dbReference>
<evidence type="ECO:0000313" key="6">
    <source>
        <dbReference type="EMBL" id="GLQ53089.1"/>
    </source>
</evidence>
<dbReference type="PANTHER" id="PTHR30537">
    <property type="entry name" value="HTH-TYPE TRANSCRIPTIONAL REGULATOR"/>
    <property type="match status" value="1"/>
</dbReference>
<evidence type="ECO:0000256" key="1">
    <source>
        <dbReference type="ARBA" id="ARBA00009437"/>
    </source>
</evidence>
<dbReference type="Gene3D" id="1.10.10.10">
    <property type="entry name" value="Winged helix-like DNA-binding domain superfamily/Winged helix DNA-binding domain"/>
    <property type="match status" value="1"/>
</dbReference>
<gene>
    <name evidence="6" type="ORF">GCM10010862_03470</name>
</gene>
<dbReference type="InterPro" id="IPR036388">
    <property type="entry name" value="WH-like_DNA-bd_sf"/>
</dbReference>
<dbReference type="Proteomes" id="UP001156691">
    <property type="component" value="Unassembled WGS sequence"/>
</dbReference>